<reference evidence="1 2" key="1">
    <citation type="journal article" date="2013" name="Genome Announc.">
        <title>Complete Genome Sequence of the Carbazole Degrader Pseudomonas resinovorans Strain CA10 (NBRC 106553).</title>
        <authorList>
            <person name="Shintani M."/>
            <person name="Hosoyama A."/>
            <person name="Ohji S."/>
            <person name="Tsuchikane K."/>
            <person name="Takarada H."/>
            <person name="Yamazoe A."/>
            <person name="Fujita N."/>
            <person name="Nojiri H."/>
        </authorList>
    </citation>
    <scope>NUCLEOTIDE SEQUENCE [LARGE SCALE GENOMIC DNA]</scope>
    <source>
        <strain evidence="1 2">NBRC 106553</strain>
    </source>
</reference>
<dbReference type="eggNOG" id="ENOG5031GVA">
    <property type="taxonomic scope" value="Bacteria"/>
</dbReference>
<gene>
    <name evidence="1" type="ORF">PCA10_08890</name>
</gene>
<name>S6ARI5_METRE</name>
<accession>S6ARI5</accession>
<keyword evidence="2" id="KW-1185">Reference proteome</keyword>
<evidence type="ECO:0000313" key="2">
    <source>
        <dbReference type="Proteomes" id="UP000015503"/>
    </source>
</evidence>
<sequence length="80" mass="8539">MDSESLYALLSLAAATFFFLATQACLGGRSQRQIDEATMLPFADDEPVARRMERATGRSSTGCGCPGRCDGGCTRIELDA</sequence>
<protein>
    <recommendedName>
        <fullName evidence="3">Cbb3-type cytochrome c oxidase subunit 3</fullName>
    </recommendedName>
</protein>
<dbReference type="STRING" id="1245471.PCA10_08890"/>
<dbReference type="KEGG" id="pre:PCA10_08890"/>
<dbReference type="PATRIC" id="fig|1245471.3.peg.892"/>
<proteinExistence type="predicted"/>
<dbReference type="EMBL" id="AP013068">
    <property type="protein sequence ID" value="BAN46621.1"/>
    <property type="molecule type" value="Genomic_DNA"/>
</dbReference>
<evidence type="ECO:0000313" key="1">
    <source>
        <dbReference type="EMBL" id="BAN46621.1"/>
    </source>
</evidence>
<dbReference type="RefSeq" id="WP_016490823.1">
    <property type="nucleotide sequence ID" value="NC_021499.1"/>
</dbReference>
<dbReference type="AlphaFoldDB" id="S6ARI5"/>
<dbReference type="Proteomes" id="UP000015503">
    <property type="component" value="Chromosome"/>
</dbReference>
<dbReference type="OrthoDB" id="7014575at2"/>
<dbReference type="HOGENOM" id="CLU_196055_0_0_6"/>
<organism evidence="1 2">
    <name type="scientific">Metapseudomonas resinovorans NBRC 106553</name>
    <dbReference type="NCBI Taxonomy" id="1245471"/>
    <lineage>
        <taxon>Bacteria</taxon>
        <taxon>Pseudomonadati</taxon>
        <taxon>Pseudomonadota</taxon>
        <taxon>Gammaproteobacteria</taxon>
        <taxon>Pseudomonadales</taxon>
        <taxon>Pseudomonadaceae</taxon>
        <taxon>Metapseudomonas</taxon>
    </lineage>
</organism>
<evidence type="ECO:0008006" key="3">
    <source>
        <dbReference type="Google" id="ProtNLM"/>
    </source>
</evidence>